<evidence type="ECO:0000256" key="1">
    <source>
        <dbReference type="SAM" id="MobiDB-lite"/>
    </source>
</evidence>
<proteinExistence type="predicted"/>
<organism evidence="3">
    <name type="scientific">Sarcoptes scabiei</name>
    <name type="common">Itch mite</name>
    <name type="synonym">Acarus scabiei</name>
    <dbReference type="NCBI Taxonomy" id="52283"/>
    <lineage>
        <taxon>Eukaryota</taxon>
        <taxon>Metazoa</taxon>
        <taxon>Ecdysozoa</taxon>
        <taxon>Arthropoda</taxon>
        <taxon>Chelicerata</taxon>
        <taxon>Arachnida</taxon>
        <taxon>Acari</taxon>
        <taxon>Acariformes</taxon>
        <taxon>Sarcoptiformes</taxon>
        <taxon>Astigmata</taxon>
        <taxon>Psoroptidia</taxon>
        <taxon>Sarcoptoidea</taxon>
        <taxon>Sarcoptidae</taxon>
        <taxon>Sarcoptinae</taxon>
        <taxon>Sarcoptes</taxon>
    </lineage>
</organism>
<feature type="transmembrane region" description="Helical" evidence="2">
    <location>
        <begin position="41"/>
        <end position="59"/>
    </location>
</feature>
<name>A0A834RA17_SARSC</name>
<evidence type="ECO:0000313" key="3">
    <source>
        <dbReference type="EMBL" id="KAF7490103.1"/>
    </source>
</evidence>
<evidence type="ECO:0000313" key="4">
    <source>
        <dbReference type="EnsemblMetazoa" id="KAF7490103.1"/>
    </source>
</evidence>
<dbReference type="EMBL" id="WVUK01000062">
    <property type="protein sequence ID" value="KAF7490103.1"/>
    <property type="molecule type" value="Genomic_DNA"/>
</dbReference>
<accession>A0A834RA17</accession>
<evidence type="ECO:0000313" key="5">
    <source>
        <dbReference type="Proteomes" id="UP000070412"/>
    </source>
</evidence>
<keyword evidence="5" id="KW-1185">Reference proteome</keyword>
<dbReference type="Proteomes" id="UP000070412">
    <property type="component" value="Unassembled WGS sequence"/>
</dbReference>
<keyword evidence="2" id="KW-0812">Transmembrane</keyword>
<dbReference type="AlphaFoldDB" id="A0A834RA17"/>
<reference evidence="4" key="3">
    <citation type="submission" date="2022-06" db="UniProtKB">
        <authorList>
            <consortium name="EnsemblMetazoa"/>
        </authorList>
    </citation>
    <scope>IDENTIFICATION</scope>
</reference>
<keyword evidence="2" id="KW-1133">Transmembrane helix</keyword>
<reference evidence="3" key="2">
    <citation type="submission" date="2020-01" db="EMBL/GenBank/DDBJ databases">
        <authorList>
            <person name="Korhonen P.K.K."/>
            <person name="Guangxu M.G."/>
            <person name="Wang T.W."/>
            <person name="Stroehlein A.J.S."/>
            <person name="Young N.D."/>
            <person name="Ang C.-S.A."/>
            <person name="Fernando D.W.F."/>
            <person name="Lu H.L."/>
            <person name="Taylor S.T."/>
            <person name="Ehtesham M.E.M."/>
            <person name="Najaraj S.H.N."/>
            <person name="Harsha G.H.G."/>
            <person name="Madugundu A.M."/>
            <person name="Renuse S.R."/>
            <person name="Holt D.H."/>
            <person name="Pandey A.P."/>
            <person name="Papenfuss A.P."/>
            <person name="Gasser R.B.G."/>
            <person name="Fischer K.F."/>
        </authorList>
    </citation>
    <scope>NUCLEOTIDE SEQUENCE</scope>
    <source>
        <strain evidence="3">SSS_KF_BRIS2020</strain>
    </source>
</reference>
<evidence type="ECO:0008006" key="6">
    <source>
        <dbReference type="Google" id="ProtNLM"/>
    </source>
</evidence>
<keyword evidence="2" id="KW-0472">Membrane</keyword>
<protein>
    <recommendedName>
        <fullName evidence="6">EB domain-containing protein</fullName>
    </recommendedName>
</protein>
<feature type="transmembrane region" description="Helical" evidence="2">
    <location>
        <begin position="12"/>
        <end position="29"/>
    </location>
</feature>
<dbReference type="OrthoDB" id="504708at2759"/>
<reference evidence="5" key="1">
    <citation type="journal article" date="2020" name="PLoS Negl. Trop. Dis.">
        <title>High-quality nuclear genome for Sarcoptes scabiei-A critical resource for a neglected parasite.</title>
        <authorList>
            <person name="Korhonen P.K."/>
            <person name="Gasser R.B."/>
            <person name="Ma G."/>
            <person name="Wang T."/>
            <person name="Stroehlein A.J."/>
            <person name="Young N.D."/>
            <person name="Ang C.S."/>
            <person name="Fernando D.D."/>
            <person name="Lu H.C."/>
            <person name="Taylor S."/>
            <person name="Reynolds S.L."/>
            <person name="Mofiz E."/>
            <person name="Najaraj S.H."/>
            <person name="Gowda H."/>
            <person name="Madugundu A."/>
            <person name="Renuse S."/>
            <person name="Holt D."/>
            <person name="Pandey A."/>
            <person name="Papenfuss A.T."/>
            <person name="Fischer K."/>
        </authorList>
    </citation>
    <scope>NUCLEOTIDE SEQUENCE [LARGE SCALE GENOMIC DNA]</scope>
</reference>
<dbReference type="EnsemblMetazoa" id="SSS_4251s_mrna">
    <property type="protein sequence ID" value="KAF7490103.1"/>
    <property type="gene ID" value="SSS_4251"/>
</dbReference>
<gene>
    <name evidence="3" type="ORF">SSS_4251</name>
</gene>
<evidence type="ECO:0000256" key="2">
    <source>
        <dbReference type="SAM" id="Phobius"/>
    </source>
</evidence>
<feature type="region of interest" description="Disordered" evidence="1">
    <location>
        <begin position="451"/>
        <end position="473"/>
    </location>
</feature>
<feature type="transmembrane region" description="Helical" evidence="2">
    <location>
        <begin position="325"/>
        <end position="345"/>
    </location>
</feature>
<sequence length="473" mass="53072">MSIINEINGLLYDRLIWIGLKFSSIIYNIKKIKTIHRASRTIWFLLYLIQIVFGQSVSIKTSSIRASKSPFSSPSSLAVATTISVSSIESTTKTLTTTKTFVKYLNQRCDFERIPSRGCHLRESYCSMHRCVCKPDFPINIADRLCLSRLKTVGESCQISQECQEGSLCSTRNNLKVCHCKSGLVYSKKSKQCLKGLRGSSCSENSDCHGENMFCSFVNCECKYGYQWFPEEESCLKRSKVGEDCINSLNCKVNDEFSECDSYTKRCVCGQFLSRKYTLDEVTRRCISCPEQRYNRSTNTCQPERTTVQYSLLDKSSIERNTHKYVYIVLSMAPFVVFALIGFIYRYVNPYYGNQSPETSLIGPNHNNCSDEFIDANLDTNGGVNLIASPFSMSSATGTSLNITTINSNGSNSNNHFTTLDQPIDIEIIDGLNNANNPIAFVEPPPSYEFASKDLPPSYDEAIADSNSAATQR</sequence>